<dbReference type="GO" id="GO:0008270">
    <property type="term" value="F:zinc ion binding"/>
    <property type="evidence" value="ECO:0007669"/>
    <property type="project" value="UniProtKB-KW"/>
</dbReference>
<keyword evidence="6" id="KW-0804">Transcription</keyword>
<dbReference type="AlphaFoldDB" id="A0AA36G3J5"/>
<proteinExistence type="predicted"/>
<evidence type="ECO:0000256" key="6">
    <source>
        <dbReference type="ARBA" id="ARBA00023163"/>
    </source>
</evidence>
<feature type="region of interest" description="Disordered" evidence="7">
    <location>
        <begin position="183"/>
        <end position="202"/>
    </location>
</feature>
<organism evidence="9 10">
    <name type="scientific">Mesorhabditis spiculigera</name>
    <dbReference type="NCBI Taxonomy" id="96644"/>
    <lineage>
        <taxon>Eukaryota</taxon>
        <taxon>Metazoa</taxon>
        <taxon>Ecdysozoa</taxon>
        <taxon>Nematoda</taxon>
        <taxon>Chromadorea</taxon>
        <taxon>Rhabditida</taxon>
        <taxon>Rhabditina</taxon>
        <taxon>Rhabditomorpha</taxon>
        <taxon>Rhabditoidea</taxon>
        <taxon>Rhabditidae</taxon>
        <taxon>Mesorhabditinae</taxon>
        <taxon>Mesorhabditis</taxon>
    </lineage>
</organism>
<keyword evidence="3" id="KW-0862">Zinc</keyword>
<dbReference type="InterPro" id="IPR001628">
    <property type="entry name" value="Znf_hrmn_rcpt"/>
</dbReference>
<accession>A0AA36G3J5</accession>
<dbReference type="GO" id="GO:0003700">
    <property type="term" value="F:DNA-binding transcription factor activity"/>
    <property type="evidence" value="ECO:0007669"/>
    <property type="project" value="InterPro"/>
</dbReference>
<name>A0AA36G3J5_9BILA</name>
<evidence type="ECO:0000256" key="5">
    <source>
        <dbReference type="ARBA" id="ARBA00023125"/>
    </source>
</evidence>
<evidence type="ECO:0000313" key="10">
    <source>
        <dbReference type="Proteomes" id="UP001177023"/>
    </source>
</evidence>
<gene>
    <name evidence="9" type="ORF">MSPICULIGERA_LOCUS10124</name>
</gene>
<evidence type="ECO:0000313" key="9">
    <source>
        <dbReference type="EMBL" id="CAJ0571724.1"/>
    </source>
</evidence>
<protein>
    <recommendedName>
        <fullName evidence="8">Nuclear receptor domain-containing protein</fullName>
    </recommendedName>
</protein>
<feature type="domain" description="Nuclear receptor" evidence="8">
    <location>
        <begin position="211"/>
        <end position="284"/>
    </location>
</feature>
<evidence type="ECO:0000256" key="4">
    <source>
        <dbReference type="ARBA" id="ARBA00023015"/>
    </source>
</evidence>
<evidence type="ECO:0000256" key="1">
    <source>
        <dbReference type="ARBA" id="ARBA00022723"/>
    </source>
</evidence>
<evidence type="ECO:0000256" key="2">
    <source>
        <dbReference type="ARBA" id="ARBA00022771"/>
    </source>
</evidence>
<sequence length="294" mass="32249">MAVEVKRAKSLTAQVDTSIATSKTVTERLEAARTKLNTARALAAEASSQYWLTTKTTRAAYRTLEDENGVSPYAGHSAAPIRPQGYGLMETGRAFRGKPHDHAPECVCHGCMQAADLNTQLCLTEIASARRAVRAAESELRQTLDDTHKLDIDANQDVKYSQSEAKFWCSRLEEADPKLYAQKVPSSTSKPDAHPTAQVAAEENAAEQRKLDKCCWCLEEKTTTDTLGAPICVSCRDALTKAVPKVAAGYVCKKPTRCQGKYLCPDCRVLKAFNLGLRIKINKARKQTTFAGHK</sequence>
<keyword evidence="1" id="KW-0479">Metal-binding</keyword>
<comment type="caution">
    <text evidence="9">The sequence shown here is derived from an EMBL/GenBank/DDBJ whole genome shotgun (WGS) entry which is preliminary data.</text>
</comment>
<keyword evidence="4" id="KW-0805">Transcription regulation</keyword>
<reference evidence="9" key="1">
    <citation type="submission" date="2023-06" db="EMBL/GenBank/DDBJ databases">
        <authorList>
            <person name="Delattre M."/>
        </authorList>
    </citation>
    <scope>NUCLEOTIDE SEQUENCE</scope>
    <source>
        <strain evidence="9">AF72</strain>
    </source>
</reference>
<dbReference type="GO" id="GO:0043565">
    <property type="term" value="F:sequence-specific DNA binding"/>
    <property type="evidence" value="ECO:0007669"/>
    <property type="project" value="InterPro"/>
</dbReference>
<keyword evidence="10" id="KW-1185">Reference proteome</keyword>
<keyword evidence="5" id="KW-0238">DNA-binding</keyword>
<keyword evidence="2" id="KW-0863">Zinc-finger</keyword>
<dbReference type="Proteomes" id="UP001177023">
    <property type="component" value="Unassembled WGS sequence"/>
</dbReference>
<evidence type="ECO:0000256" key="3">
    <source>
        <dbReference type="ARBA" id="ARBA00022833"/>
    </source>
</evidence>
<dbReference type="EMBL" id="CATQJA010002580">
    <property type="protein sequence ID" value="CAJ0571724.1"/>
    <property type="molecule type" value="Genomic_DNA"/>
</dbReference>
<evidence type="ECO:0000259" key="8">
    <source>
        <dbReference type="PROSITE" id="PS51030"/>
    </source>
</evidence>
<dbReference type="PROSITE" id="PS51030">
    <property type="entry name" value="NUCLEAR_REC_DBD_2"/>
    <property type="match status" value="1"/>
</dbReference>
<evidence type="ECO:0000256" key="7">
    <source>
        <dbReference type="SAM" id="MobiDB-lite"/>
    </source>
</evidence>
<feature type="non-terminal residue" evidence="9">
    <location>
        <position position="294"/>
    </location>
</feature>